<dbReference type="InterPro" id="IPR029479">
    <property type="entry name" value="Nitroreductase"/>
</dbReference>
<keyword evidence="3 5" id="KW-0288">FMN</keyword>
<protein>
    <submittedName>
        <fullName evidence="7">Oxygen-insensitive NADPH nitroreductase</fullName>
        <ecNumber evidence="7">1.5.1.38</ecNumber>
    </submittedName>
</protein>
<evidence type="ECO:0000259" key="6">
    <source>
        <dbReference type="Pfam" id="PF00881"/>
    </source>
</evidence>
<name>A0A7H1C1D8_9PAST</name>
<dbReference type="PANTHER" id="PTHR43425:SF2">
    <property type="entry name" value="OXYGEN-INSENSITIVE NADPH NITROREDUCTASE"/>
    <property type="match status" value="1"/>
</dbReference>
<feature type="domain" description="Nitroreductase" evidence="6">
    <location>
        <begin position="12"/>
        <end position="162"/>
    </location>
</feature>
<proteinExistence type="inferred from homology"/>
<evidence type="ECO:0000313" key="8">
    <source>
        <dbReference type="Proteomes" id="UP000576260"/>
    </source>
</evidence>
<organism evidence="7 8">
    <name type="scientific">Mannheimia bovis</name>
    <dbReference type="NCBI Taxonomy" id="2770636"/>
    <lineage>
        <taxon>Bacteria</taxon>
        <taxon>Pseudomonadati</taxon>
        <taxon>Pseudomonadota</taxon>
        <taxon>Gammaproteobacteria</taxon>
        <taxon>Pasteurellales</taxon>
        <taxon>Pasteurellaceae</taxon>
        <taxon>Mannheimia</taxon>
    </lineage>
</organism>
<evidence type="ECO:0000256" key="3">
    <source>
        <dbReference type="ARBA" id="ARBA00022643"/>
    </source>
</evidence>
<dbReference type="PIRSF" id="PIRSF005426">
    <property type="entry name" value="Frp"/>
    <property type="match status" value="1"/>
</dbReference>
<dbReference type="PANTHER" id="PTHR43425">
    <property type="entry name" value="OXYGEN-INSENSITIVE NADPH NITROREDUCTASE"/>
    <property type="match status" value="1"/>
</dbReference>
<keyword evidence="2 5" id="KW-0285">Flavoprotein</keyword>
<dbReference type="NCBIfam" id="NF008033">
    <property type="entry name" value="PRK10765.1"/>
    <property type="match status" value="1"/>
</dbReference>
<dbReference type="Proteomes" id="UP000576260">
    <property type="component" value="Chromosome"/>
</dbReference>
<dbReference type="Pfam" id="PF00881">
    <property type="entry name" value="Nitroreductase"/>
    <property type="match status" value="1"/>
</dbReference>
<dbReference type="SUPFAM" id="SSF55469">
    <property type="entry name" value="FMN-dependent nitroreductase-like"/>
    <property type="match status" value="1"/>
</dbReference>
<reference evidence="7 8" key="1">
    <citation type="submission" date="2020-09" db="EMBL/GenBank/DDBJ databases">
        <title>Mannheimia bovis sp.nov., isolated from a cow.</title>
        <authorList>
            <person name="Li F."/>
        </authorList>
    </citation>
    <scope>NUCLEOTIDE SEQUENCE [LARGE SCALE GENOMIC DNA]</scope>
    <source>
        <strain evidence="7 8">ZY190616</strain>
    </source>
</reference>
<dbReference type="InterPro" id="IPR000415">
    <property type="entry name" value="Nitroreductase-like"/>
</dbReference>
<dbReference type="Gene3D" id="3.40.109.10">
    <property type="entry name" value="NADH Oxidase"/>
    <property type="match status" value="1"/>
</dbReference>
<dbReference type="AlphaFoldDB" id="A0A7H1C1D8"/>
<keyword evidence="8" id="KW-1185">Reference proteome</keyword>
<dbReference type="GO" id="GO:0052873">
    <property type="term" value="F:FMN reductase (NADPH) activity"/>
    <property type="evidence" value="ECO:0007669"/>
    <property type="project" value="UniProtKB-EC"/>
</dbReference>
<dbReference type="KEGG" id="mbos:ICJ55_08575"/>
<evidence type="ECO:0000256" key="5">
    <source>
        <dbReference type="PIRNR" id="PIRNR005426"/>
    </source>
</evidence>
<keyword evidence="5" id="KW-0521">NADP</keyword>
<evidence type="ECO:0000256" key="1">
    <source>
        <dbReference type="ARBA" id="ARBA00008366"/>
    </source>
</evidence>
<dbReference type="CDD" id="cd02146">
    <property type="entry name" value="NfsA-like"/>
    <property type="match status" value="1"/>
</dbReference>
<accession>A0A7H1C1D8</accession>
<keyword evidence="4 5" id="KW-0560">Oxidoreductase</keyword>
<comment type="similarity">
    <text evidence="1 5">Belongs to the flavin oxidoreductase frp family.</text>
</comment>
<dbReference type="InterPro" id="IPR016446">
    <property type="entry name" value="Flavin_OxRdtase_Frp"/>
</dbReference>
<dbReference type="EC" id="1.5.1.38" evidence="7"/>
<evidence type="ECO:0000256" key="2">
    <source>
        <dbReference type="ARBA" id="ARBA00022630"/>
    </source>
</evidence>
<evidence type="ECO:0000256" key="4">
    <source>
        <dbReference type="ARBA" id="ARBA00023002"/>
    </source>
</evidence>
<dbReference type="RefSeq" id="WP_188156425.1">
    <property type="nucleotide sequence ID" value="NZ_CP061280.1"/>
</dbReference>
<sequence length="241" mass="27080">MTTQSKATLKTILSHRSIRKFTEQPISEEVFQTLINAGKADSSSNHLQCVSVIRVTDKQIRETLTEVSGMQYVADCAEFLVFCIDFNKHKQLVPESQLEWAEVSIIGAVDTGIFAQNVLLAAESLGLGGVYIGALRNDIKRVSEALNLPEYCVPLVGMCLGYPAQDPDLKPRLPNTLICHTNQYQPFDEVEFAKYNENLTAYYQARIGEPQQWQAAIHKTLDKPVRPHILPFFNQKGLLKK</sequence>
<gene>
    <name evidence="7" type="primary">nfsA</name>
    <name evidence="7" type="ORF">ICJ55_08575</name>
</gene>
<evidence type="ECO:0000313" key="7">
    <source>
        <dbReference type="EMBL" id="QNS14793.1"/>
    </source>
</evidence>
<dbReference type="EMBL" id="CP061280">
    <property type="protein sequence ID" value="QNS14793.1"/>
    <property type="molecule type" value="Genomic_DNA"/>
</dbReference>